<sequence length="206" mass="21505">MNTVRGLTLAALALALAGCQQQRADGAPSATANASTAPSRASASDAAAAARRDRLRHAILDARGLSIGRAPGTAQHFAFGAPRAAVEAAGDAWLGTAERSANEECGAGPMAFTRYGGLTLNWQDDRLVGWFAREDPAIVTSDGIVPGKLLRDLEVARSARLIKDSTLEGEFDYLAADGHTIGGFVRGTGRDATIESLYAGVNCFFR</sequence>
<dbReference type="PROSITE" id="PS51257">
    <property type="entry name" value="PROKAR_LIPOPROTEIN"/>
    <property type="match status" value="1"/>
</dbReference>
<comment type="caution">
    <text evidence="3">The sequence shown here is derived from an EMBL/GenBank/DDBJ whole genome shotgun (WGS) entry which is preliminary data.</text>
</comment>
<evidence type="ECO:0000256" key="2">
    <source>
        <dbReference type="SAM" id="SignalP"/>
    </source>
</evidence>
<keyword evidence="2" id="KW-0732">Signal</keyword>
<name>A0A9X3AL67_9SPHN</name>
<evidence type="ECO:0000256" key="1">
    <source>
        <dbReference type="SAM" id="MobiDB-lite"/>
    </source>
</evidence>
<organism evidence="3 4">
    <name type="scientific">Tsuneonella litorea</name>
    <dbReference type="NCBI Taxonomy" id="2976475"/>
    <lineage>
        <taxon>Bacteria</taxon>
        <taxon>Pseudomonadati</taxon>
        <taxon>Pseudomonadota</taxon>
        <taxon>Alphaproteobacteria</taxon>
        <taxon>Sphingomonadales</taxon>
        <taxon>Erythrobacteraceae</taxon>
        <taxon>Tsuneonella</taxon>
    </lineage>
</organism>
<keyword evidence="4" id="KW-1185">Reference proteome</keyword>
<gene>
    <name evidence="3" type="ORF">N0B51_07600</name>
</gene>
<feature type="signal peptide" evidence="2">
    <location>
        <begin position="1"/>
        <end position="24"/>
    </location>
</feature>
<feature type="chain" id="PRO_5040777661" evidence="2">
    <location>
        <begin position="25"/>
        <end position="206"/>
    </location>
</feature>
<dbReference type="Proteomes" id="UP001142648">
    <property type="component" value="Unassembled WGS sequence"/>
</dbReference>
<reference evidence="3" key="1">
    <citation type="submission" date="2022-09" db="EMBL/GenBank/DDBJ databases">
        <title>The genome sequence of Tsuneonella sp. YG55.</title>
        <authorList>
            <person name="Liu Y."/>
        </authorList>
    </citation>
    <scope>NUCLEOTIDE SEQUENCE</scope>
    <source>
        <strain evidence="3">YG55</strain>
    </source>
</reference>
<evidence type="ECO:0000313" key="4">
    <source>
        <dbReference type="Proteomes" id="UP001142648"/>
    </source>
</evidence>
<accession>A0A9X3AL67</accession>
<feature type="region of interest" description="Disordered" evidence="1">
    <location>
        <begin position="26"/>
        <end position="47"/>
    </location>
</feature>
<proteinExistence type="predicted"/>
<evidence type="ECO:0000313" key="3">
    <source>
        <dbReference type="EMBL" id="MCT2558843.1"/>
    </source>
</evidence>
<dbReference type="EMBL" id="JAOAMV010000003">
    <property type="protein sequence ID" value="MCT2558843.1"/>
    <property type="molecule type" value="Genomic_DNA"/>
</dbReference>
<dbReference type="AlphaFoldDB" id="A0A9X3AL67"/>
<protein>
    <submittedName>
        <fullName evidence="3">Aspartate-semialdehyde dehydrogenase</fullName>
    </submittedName>
</protein>
<dbReference type="RefSeq" id="WP_259961713.1">
    <property type="nucleotide sequence ID" value="NZ_JAOAMV010000003.1"/>
</dbReference>
<feature type="compositionally biased region" description="Low complexity" evidence="1">
    <location>
        <begin position="27"/>
        <end position="47"/>
    </location>
</feature>